<keyword evidence="3" id="KW-1185">Reference proteome</keyword>
<dbReference type="InterPro" id="IPR050312">
    <property type="entry name" value="IolE/XylAMocC-like"/>
</dbReference>
<evidence type="ECO:0000313" key="3">
    <source>
        <dbReference type="Proteomes" id="UP000494119"/>
    </source>
</evidence>
<dbReference type="InterPro" id="IPR013022">
    <property type="entry name" value="Xyl_isomerase-like_TIM-brl"/>
</dbReference>
<dbReference type="PANTHER" id="PTHR12110">
    <property type="entry name" value="HYDROXYPYRUVATE ISOMERASE"/>
    <property type="match status" value="1"/>
</dbReference>
<dbReference type="Proteomes" id="UP000494119">
    <property type="component" value="Unassembled WGS sequence"/>
</dbReference>
<reference evidence="2 3" key="1">
    <citation type="submission" date="2020-04" db="EMBL/GenBank/DDBJ databases">
        <authorList>
            <person name="De Canck E."/>
        </authorList>
    </citation>
    <scope>NUCLEOTIDE SEQUENCE [LARGE SCALE GENOMIC DNA]</scope>
    <source>
        <strain evidence="2 3">LMG 28688</strain>
    </source>
</reference>
<organism evidence="2 3">
    <name type="scientific">Paraburkholderia caffeinitolerans</name>
    <dbReference type="NCBI Taxonomy" id="1723730"/>
    <lineage>
        <taxon>Bacteria</taxon>
        <taxon>Pseudomonadati</taxon>
        <taxon>Pseudomonadota</taxon>
        <taxon>Betaproteobacteria</taxon>
        <taxon>Burkholderiales</taxon>
        <taxon>Burkholderiaceae</taxon>
        <taxon>Paraburkholderia</taxon>
    </lineage>
</organism>
<dbReference type="EMBL" id="CADIKL010000017">
    <property type="protein sequence ID" value="CAB3793181.1"/>
    <property type="molecule type" value="Genomic_DNA"/>
</dbReference>
<dbReference type="Pfam" id="PF01261">
    <property type="entry name" value="AP_endonuc_2"/>
    <property type="match status" value="1"/>
</dbReference>
<proteinExistence type="predicted"/>
<dbReference type="InterPro" id="IPR036237">
    <property type="entry name" value="Xyl_isomerase-like_sf"/>
</dbReference>
<accession>A0A6J5G4H8</accession>
<dbReference type="RefSeq" id="WP_175196236.1">
    <property type="nucleotide sequence ID" value="NZ_CADIKL010000017.1"/>
</dbReference>
<protein>
    <recommendedName>
        <fullName evidence="1">Xylose isomerase-like TIM barrel domain-containing protein</fullName>
    </recommendedName>
</protein>
<feature type="domain" description="Xylose isomerase-like TIM barrel" evidence="1">
    <location>
        <begin position="100"/>
        <end position="247"/>
    </location>
</feature>
<sequence length="360" mass="40939">MPLIQSRFATLIGQNLDAEESARIPELTPALARKLIERIDSVRLFAHAYTMLGNFTYGRFHPCDLLDHAYRHELDGICIHLLDGEERSLGQMSDSQLREVAAHASRLGLDVHLEISSTRRPDVDEVVRIARIMAVEHIRVYSRYEGLLSDVMKRVEADLRYLAELADRHSLHFYFEQHEELKSAEIADLLRTVGHSRLHALFDFGNMINACESPMDALRELAPYIGQVHMKGVRILKEADGFGHRGVLQGSADDDLPGARMLCELLMLGESKPQIIAFALEQENHYYAPMFRQMSEADDPFIPYREMSETGIPGGLSREALLEQEPRWAFNQIRYTRALLLRLRELAELRLQTAGTTSGC</sequence>
<name>A0A6J5G4H8_9BURK</name>
<evidence type="ECO:0000313" key="2">
    <source>
        <dbReference type="EMBL" id="CAB3793181.1"/>
    </source>
</evidence>
<gene>
    <name evidence="2" type="ORF">LMG28688_03670</name>
</gene>
<dbReference type="AlphaFoldDB" id="A0A6J5G4H8"/>
<dbReference type="PANTHER" id="PTHR12110:SF53">
    <property type="entry name" value="BLR5974 PROTEIN"/>
    <property type="match status" value="1"/>
</dbReference>
<dbReference type="Gene3D" id="3.20.20.150">
    <property type="entry name" value="Divalent-metal-dependent TIM barrel enzymes"/>
    <property type="match status" value="1"/>
</dbReference>
<evidence type="ECO:0000259" key="1">
    <source>
        <dbReference type="Pfam" id="PF01261"/>
    </source>
</evidence>
<dbReference type="SUPFAM" id="SSF51658">
    <property type="entry name" value="Xylose isomerase-like"/>
    <property type="match status" value="1"/>
</dbReference>